<organism evidence="16">
    <name type="scientific">Sulfurimonas autotrophica</name>
    <dbReference type="NCBI Taxonomy" id="202747"/>
    <lineage>
        <taxon>Bacteria</taxon>
        <taxon>Pseudomonadati</taxon>
        <taxon>Campylobacterota</taxon>
        <taxon>Epsilonproteobacteria</taxon>
        <taxon>Campylobacterales</taxon>
        <taxon>Sulfurimonadaceae</taxon>
        <taxon>Sulfurimonas</taxon>
    </lineage>
</organism>
<keyword evidence="8 12" id="KW-0547">Nucleotide-binding</keyword>
<keyword evidence="9 12" id="KW-0418">Kinase</keyword>
<evidence type="ECO:0000256" key="15">
    <source>
        <dbReference type="RuleBase" id="RU000532"/>
    </source>
</evidence>
<evidence type="ECO:0000256" key="7">
    <source>
        <dbReference type="ARBA" id="ARBA00022679"/>
    </source>
</evidence>
<accession>A0A7C3G5M6</accession>
<feature type="binding site" evidence="12 14">
    <location>
        <begin position="353"/>
        <end position="356"/>
    </location>
    <ligand>
        <name>ATP</name>
        <dbReference type="ChEBI" id="CHEBI:30616"/>
    </ligand>
</feature>
<evidence type="ECO:0000256" key="4">
    <source>
        <dbReference type="ARBA" id="ARBA00011245"/>
    </source>
</evidence>
<dbReference type="PRINTS" id="PR00477">
    <property type="entry name" value="PHGLYCKINASE"/>
</dbReference>
<evidence type="ECO:0000256" key="8">
    <source>
        <dbReference type="ARBA" id="ARBA00022741"/>
    </source>
</evidence>
<dbReference type="GO" id="GO:0006096">
    <property type="term" value="P:glycolytic process"/>
    <property type="evidence" value="ECO:0007669"/>
    <property type="project" value="UniProtKB-UniRule"/>
</dbReference>
<feature type="binding site" evidence="12 14">
    <location>
        <position position="205"/>
    </location>
    <ligand>
        <name>ATP</name>
        <dbReference type="ChEBI" id="CHEBI:30616"/>
    </ligand>
</feature>
<feature type="binding site" evidence="12">
    <location>
        <position position="152"/>
    </location>
    <ligand>
        <name>substrate</name>
    </ligand>
</feature>
<comment type="catalytic activity">
    <reaction evidence="1 12 15">
        <text>(2R)-3-phosphoglycerate + ATP = (2R)-3-phospho-glyceroyl phosphate + ADP</text>
        <dbReference type="Rhea" id="RHEA:14801"/>
        <dbReference type="ChEBI" id="CHEBI:30616"/>
        <dbReference type="ChEBI" id="CHEBI:57604"/>
        <dbReference type="ChEBI" id="CHEBI:58272"/>
        <dbReference type="ChEBI" id="CHEBI:456216"/>
        <dbReference type="EC" id="2.7.2.3"/>
    </reaction>
</comment>
<feature type="binding site" evidence="12">
    <location>
        <position position="119"/>
    </location>
    <ligand>
        <name>substrate</name>
    </ligand>
</feature>
<dbReference type="Pfam" id="PF00162">
    <property type="entry name" value="PGK"/>
    <property type="match status" value="1"/>
</dbReference>
<sequence>MELLHLKKLDLANQKVFIRCDFNVPMDEFGNISDDRRIRSAIATINYCLDLDCAVILASHLGRPKGEVVEKYSLAPVARRLQQLLKRHVELAPGVVDDTTLKMAHELPRHEVLLLENLRFEAGETKDDEELSRKLASMADFYVNDAFGVSHRAHASVHGITKFFDNEHKAAGFLLEREVNYFGKLMNNPVRPFAAIVGGSKVSGKLEALVNLLPKVDKIFIGGGMAFTFLKQMGYDIGASLVEDELLEEAQNIMDEAKKLGVKLYLPVDVVAADRFAEDAVSKIVTAQEIPTGWMGLDIGPATVRLYREGLNDVQTVLWNGPMGVYEMEKFARGSSKIAHFVADSYATTVVGGGDTADLVQRVGVDDEMSFISTGGGASLELLEGKILPGVEPLMVKISEEE</sequence>
<evidence type="ECO:0000256" key="12">
    <source>
        <dbReference type="HAMAP-Rule" id="MF_00145"/>
    </source>
</evidence>
<dbReference type="SUPFAM" id="SSF53748">
    <property type="entry name" value="Phosphoglycerate kinase"/>
    <property type="match status" value="1"/>
</dbReference>
<evidence type="ECO:0000313" key="16">
    <source>
        <dbReference type="EMBL" id="HFB53252.1"/>
    </source>
</evidence>
<feature type="binding site" evidence="13">
    <location>
        <position position="119"/>
    </location>
    <ligand>
        <name>(2R)-3-phosphoglycerate</name>
        <dbReference type="ChEBI" id="CHEBI:58272"/>
    </ligand>
</feature>
<proteinExistence type="inferred from homology"/>
<feature type="binding site" evidence="12 13">
    <location>
        <begin position="60"/>
        <end position="63"/>
    </location>
    <ligand>
        <name>substrate</name>
    </ligand>
</feature>
<keyword evidence="12" id="KW-0963">Cytoplasm</keyword>
<evidence type="ECO:0000256" key="1">
    <source>
        <dbReference type="ARBA" id="ARBA00000642"/>
    </source>
</evidence>
<feature type="binding site" evidence="12 14">
    <location>
        <position position="296"/>
    </location>
    <ligand>
        <name>ATP</name>
        <dbReference type="ChEBI" id="CHEBI:30616"/>
    </ligand>
</feature>
<reference evidence="16" key="1">
    <citation type="journal article" date="2020" name="mSystems">
        <title>Genome- and Community-Level Interaction Insights into Carbon Utilization and Element Cycling Functions of Hydrothermarchaeota in Hydrothermal Sediment.</title>
        <authorList>
            <person name="Zhou Z."/>
            <person name="Liu Y."/>
            <person name="Xu W."/>
            <person name="Pan J."/>
            <person name="Luo Z.H."/>
            <person name="Li M."/>
        </authorList>
    </citation>
    <scope>NUCLEOTIDE SEQUENCE [LARGE SCALE GENOMIC DNA]</scope>
    <source>
        <strain evidence="16">HyVt-507</strain>
    </source>
</reference>
<dbReference type="PIRSF" id="PIRSF000724">
    <property type="entry name" value="Pgk"/>
    <property type="match status" value="1"/>
</dbReference>
<comment type="pathway">
    <text evidence="2 12">Carbohydrate degradation; glycolysis; pyruvate from D-glyceraldehyde 3-phosphate: step 2/5.</text>
</comment>
<dbReference type="PANTHER" id="PTHR11406">
    <property type="entry name" value="PHOSPHOGLYCERATE KINASE"/>
    <property type="match status" value="1"/>
</dbReference>
<dbReference type="GO" id="GO:0043531">
    <property type="term" value="F:ADP binding"/>
    <property type="evidence" value="ECO:0007669"/>
    <property type="project" value="TreeGrafter"/>
</dbReference>
<keyword evidence="10 12" id="KW-0067">ATP-binding</keyword>
<evidence type="ECO:0000256" key="2">
    <source>
        <dbReference type="ARBA" id="ARBA00004838"/>
    </source>
</evidence>
<dbReference type="InterPro" id="IPR015824">
    <property type="entry name" value="Phosphoglycerate_kinase_N"/>
</dbReference>
<feature type="binding site" evidence="12">
    <location>
        <position position="37"/>
    </location>
    <ligand>
        <name>substrate</name>
    </ligand>
</feature>
<dbReference type="EC" id="2.7.2.3" evidence="5 12"/>
<dbReference type="GO" id="GO:0004618">
    <property type="term" value="F:phosphoglycerate kinase activity"/>
    <property type="evidence" value="ECO:0007669"/>
    <property type="project" value="UniProtKB-UniRule"/>
</dbReference>
<dbReference type="AlphaFoldDB" id="A0A7C3G5M6"/>
<evidence type="ECO:0000256" key="9">
    <source>
        <dbReference type="ARBA" id="ARBA00022777"/>
    </source>
</evidence>
<dbReference type="InterPro" id="IPR001576">
    <property type="entry name" value="Phosphoglycerate_kinase"/>
</dbReference>
<feature type="binding site" evidence="13">
    <location>
        <position position="152"/>
    </location>
    <ligand>
        <name>(2R)-3-phosphoglycerate</name>
        <dbReference type="ChEBI" id="CHEBI:58272"/>
    </ligand>
</feature>
<gene>
    <name evidence="12" type="primary">pgk</name>
    <name evidence="16" type="ORF">ENJ67_00835</name>
</gene>
<comment type="subunit">
    <text evidence="4 12">Monomer.</text>
</comment>
<dbReference type="FunFam" id="3.40.50.1260:FF:000003">
    <property type="entry name" value="Phosphoglycerate kinase"/>
    <property type="match status" value="1"/>
</dbReference>
<evidence type="ECO:0000256" key="13">
    <source>
        <dbReference type="PIRSR" id="PIRSR000724-1"/>
    </source>
</evidence>
<evidence type="ECO:0000256" key="6">
    <source>
        <dbReference type="ARBA" id="ARBA00016471"/>
    </source>
</evidence>
<dbReference type="Proteomes" id="UP000886390">
    <property type="component" value="Unassembled WGS sequence"/>
</dbReference>
<evidence type="ECO:0000256" key="11">
    <source>
        <dbReference type="ARBA" id="ARBA00023152"/>
    </source>
</evidence>
<keyword evidence="11 12" id="KW-0324">Glycolysis</keyword>
<dbReference type="HAMAP" id="MF_00145">
    <property type="entry name" value="Phosphoglyc_kinase"/>
    <property type="match status" value="1"/>
</dbReference>
<evidence type="ECO:0000256" key="5">
    <source>
        <dbReference type="ARBA" id="ARBA00013061"/>
    </source>
</evidence>
<dbReference type="GO" id="GO:0006094">
    <property type="term" value="P:gluconeogenesis"/>
    <property type="evidence" value="ECO:0007669"/>
    <property type="project" value="TreeGrafter"/>
</dbReference>
<comment type="caution">
    <text evidence="16">The sequence shown here is derived from an EMBL/GenBank/DDBJ whole genome shotgun (WGS) entry which is preliminary data.</text>
</comment>
<comment type="similarity">
    <text evidence="3 12 15">Belongs to the phosphoglycerate kinase family.</text>
</comment>
<dbReference type="Gene3D" id="3.40.50.1260">
    <property type="entry name" value="Phosphoglycerate kinase, N-terminal domain"/>
    <property type="match status" value="2"/>
</dbReference>
<dbReference type="CDD" id="cd00318">
    <property type="entry name" value="Phosphoglycerate_kinase"/>
    <property type="match status" value="1"/>
</dbReference>
<dbReference type="FunFam" id="3.40.50.1260:FF:000006">
    <property type="entry name" value="Phosphoglycerate kinase"/>
    <property type="match status" value="1"/>
</dbReference>
<dbReference type="InterPro" id="IPR036043">
    <property type="entry name" value="Phosphoglycerate_kinase_sf"/>
</dbReference>
<dbReference type="GO" id="GO:0005829">
    <property type="term" value="C:cytosol"/>
    <property type="evidence" value="ECO:0007669"/>
    <property type="project" value="TreeGrafter"/>
</dbReference>
<dbReference type="PANTHER" id="PTHR11406:SF23">
    <property type="entry name" value="PHOSPHOGLYCERATE KINASE 1, CHLOROPLASTIC-RELATED"/>
    <property type="match status" value="1"/>
</dbReference>
<dbReference type="UniPathway" id="UPA00109">
    <property type="reaction ID" value="UER00185"/>
</dbReference>
<feature type="binding site" evidence="12 14">
    <location>
        <position position="327"/>
    </location>
    <ligand>
        <name>ATP</name>
        <dbReference type="ChEBI" id="CHEBI:30616"/>
    </ligand>
</feature>
<evidence type="ECO:0000256" key="14">
    <source>
        <dbReference type="PIRSR" id="PIRSR000724-2"/>
    </source>
</evidence>
<keyword evidence="7 12" id="KW-0808">Transferase</keyword>
<feature type="binding site" evidence="12 13">
    <location>
        <begin position="21"/>
        <end position="23"/>
    </location>
    <ligand>
        <name>substrate</name>
    </ligand>
</feature>
<evidence type="ECO:0000256" key="10">
    <source>
        <dbReference type="ARBA" id="ARBA00022840"/>
    </source>
</evidence>
<dbReference type="EMBL" id="DRNH01000045">
    <property type="protein sequence ID" value="HFB53252.1"/>
    <property type="molecule type" value="Genomic_DNA"/>
</dbReference>
<feature type="binding site" evidence="13">
    <location>
        <position position="37"/>
    </location>
    <ligand>
        <name>(2R)-3-phosphoglycerate</name>
        <dbReference type="ChEBI" id="CHEBI:58272"/>
    </ligand>
</feature>
<evidence type="ECO:0000256" key="3">
    <source>
        <dbReference type="ARBA" id="ARBA00008982"/>
    </source>
</evidence>
<name>A0A7C3G5M6_9BACT</name>
<dbReference type="InterPro" id="IPR015911">
    <property type="entry name" value="Phosphoglycerate_kinase_CS"/>
</dbReference>
<protein>
    <recommendedName>
        <fullName evidence="6 12">Phosphoglycerate kinase</fullName>
        <ecNumber evidence="5 12">2.7.2.3</ecNumber>
    </recommendedName>
</protein>
<comment type="subcellular location">
    <subcellularLocation>
        <location evidence="12">Cytoplasm</location>
    </subcellularLocation>
</comment>
<dbReference type="GO" id="GO:0005524">
    <property type="term" value="F:ATP binding"/>
    <property type="evidence" value="ECO:0007669"/>
    <property type="project" value="UniProtKB-KW"/>
</dbReference>
<dbReference type="PROSITE" id="PS00111">
    <property type="entry name" value="PGLYCERATE_KINASE"/>
    <property type="match status" value="1"/>
</dbReference>